<name>A0A540VAE9_9GAMM</name>
<comment type="similarity">
    <text evidence="3">Belongs to the HNH nuclease family.</text>
</comment>
<evidence type="ECO:0000259" key="5">
    <source>
        <dbReference type="SMART" id="SM00507"/>
    </source>
</evidence>
<accession>A0A540VAE9</accession>
<keyword evidence="1" id="KW-0540">Nuclease</keyword>
<evidence type="ECO:0000256" key="4">
    <source>
        <dbReference type="ARBA" id="ARBA00040194"/>
    </source>
</evidence>
<sequence>MAKWPYNSQRWQRLRRQQLGDEPLCRYCMEIGRVTPATVVDHIKRVVDEPDLAFDASNLQSLCTECHNSVKRSEEERGYRKGFDVNGMPLDPLHPWSHK</sequence>
<dbReference type="CDD" id="cd00085">
    <property type="entry name" value="HNHc"/>
    <property type="match status" value="1"/>
</dbReference>
<evidence type="ECO:0000256" key="2">
    <source>
        <dbReference type="ARBA" id="ARBA00022801"/>
    </source>
</evidence>
<organism evidence="6 7">
    <name type="scientific">Spiribacter salinus</name>
    <dbReference type="NCBI Taxonomy" id="1335746"/>
    <lineage>
        <taxon>Bacteria</taxon>
        <taxon>Pseudomonadati</taxon>
        <taxon>Pseudomonadota</taxon>
        <taxon>Gammaproteobacteria</taxon>
        <taxon>Chromatiales</taxon>
        <taxon>Ectothiorhodospiraceae</taxon>
        <taxon>Spiribacter</taxon>
    </lineage>
</organism>
<dbReference type="GO" id="GO:0004519">
    <property type="term" value="F:endonuclease activity"/>
    <property type="evidence" value="ECO:0007669"/>
    <property type="project" value="UniProtKB-KW"/>
</dbReference>
<dbReference type="GO" id="GO:0008270">
    <property type="term" value="F:zinc ion binding"/>
    <property type="evidence" value="ECO:0007669"/>
    <property type="project" value="InterPro"/>
</dbReference>
<dbReference type="GO" id="GO:0003676">
    <property type="term" value="F:nucleic acid binding"/>
    <property type="evidence" value="ECO:0007669"/>
    <property type="project" value="InterPro"/>
</dbReference>
<evidence type="ECO:0000256" key="3">
    <source>
        <dbReference type="ARBA" id="ARBA00038412"/>
    </source>
</evidence>
<dbReference type="SMART" id="SM00507">
    <property type="entry name" value="HNHc"/>
    <property type="match status" value="1"/>
</dbReference>
<dbReference type="GO" id="GO:0016787">
    <property type="term" value="F:hydrolase activity"/>
    <property type="evidence" value="ECO:0007669"/>
    <property type="project" value="UniProtKB-KW"/>
</dbReference>
<feature type="domain" description="HNH nuclease" evidence="5">
    <location>
        <begin position="13"/>
        <end position="68"/>
    </location>
</feature>
<comment type="caution">
    <text evidence="6">The sequence shown here is derived from an EMBL/GenBank/DDBJ whole genome shotgun (WGS) entry which is preliminary data.</text>
</comment>
<evidence type="ECO:0000313" key="6">
    <source>
        <dbReference type="EMBL" id="TQE93738.1"/>
    </source>
</evidence>
<reference evidence="6 7" key="1">
    <citation type="submission" date="2019-06" db="EMBL/GenBank/DDBJ databases">
        <title>Metagenome assembled Genome of Spiribacter salinus SL48-SHIP from the microbial mat of Salt Lake 48 (Novosibirsk region, Russia).</title>
        <authorList>
            <person name="Shipova A."/>
            <person name="Rozanov A.S."/>
            <person name="Bryanskaya A.V."/>
            <person name="Peltek S.E."/>
        </authorList>
    </citation>
    <scope>NUCLEOTIDE SEQUENCE [LARGE SCALE GENOMIC DNA]</scope>
    <source>
        <strain evidence="6">SL48-SHIP-2</strain>
    </source>
</reference>
<keyword evidence="6" id="KW-0255">Endonuclease</keyword>
<evidence type="ECO:0000313" key="7">
    <source>
        <dbReference type="Proteomes" id="UP000315400"/>
    </source>
</evidence>
<dbReference type="InterPro" id="IPR002711">
    <property type="entry name" value="HNH"/>
</dbReference>
<dbReference type="Gene3D" id="1.10.30.50">
    <property type="match status" value="1"/>
</dbReference>
<proteinExistence type="inferred from homology"/>
<dbReference type="PANTHER" id="PTHR41286:SF1">
    <property type="entry name" value="HNH NUCLEASE YAJD-RELATED"/>
    <property type="match status" value="1"/>
</dbReference>
<dbReference type="PANTHER" id="PTHR41286">
    <property type="entry name" value="HNH NUCLEASE YAJD-RELATED"/>
    <property type="match status" value="1"/>
</dbReference>
<dbReference type="GO" id="GO:0005829">
    <property type="term" value="C:cytosol"/>
    <property type="evidence" value="ECO:0007669"/>
    <property type="project" value="TreeGrafter"/>
</dbReference>
<dbReference type="EMBL" id="VIFK01000455">
    <property type="protein sequence ID" value="TQE93738.1"/>
    <property type="molecule type" value="Genomic_DNA"/>
</dbReference>
<dbReference type="Pfam" id="PF01844">
    <property type="entry name" value="HNH"/>
    <property type="match status" value="1"/>
</dbReference>
<keyword evidence="2" id="KW-0378">Hydrolase</keyword>
<dbReference type="InterPro" id="IPR003615">
    <property type="entry name" value="HNH_nuc"/>
</dbReference>
<evidence type="ECO:0000256" key="1">
    <source>
        <dbReference type="ARBA" id="ARBA00022722"/>
    </source>
</evidence>
<dbReference type="AlphaFoldDB" id="A0A540VAE9"/>
<protein>
    <recommendedName>
        <fullName evidence="4">Putative HNH nuclease YajD</fullName>
    </recommendedName>
</protein>
<dbReference type="Proteomes" id="UP000315400">
    <property type="component" value="Unassembled WGS sequence"/>
</dbReference>
<gene>
    <name evidence="6" type="ORF">FKY71_18040</name>
</gene>